<evidence type="ECO:0000313" key="2">
    <source>
        <dbReference type="Proteomes" id="UP000075243"/>
    </source>
</evidence>
<accession>A0A151THL2</accession>
<reference evidence="1 2" key="1">
    <citation type="journal article" date="2012" name="Nat. Biotechnol.">
        <title>Draft genome sequence of pigeonpea (Cajanus cajan), an orphan legume crop of resource-poor farmers.</title>
        <authorList>
            <person name="Varshney R.K."/>
            <person name="Chen W."/>
            <person name="Li Y."/>
            <person name="Bharti A.K."/>
            <person name="Saxena R.K."/>
            <person name="Schlueter J.A."/>
            <person name="Donoghue M.T."/>
            <person name="Azam S."/>
            <person name="Fan G."/>
            <person name="Whaley A.M."/>
            <person name="Farmer A.D."/>
            <person name="Sheridan J."/>
            <person name="Iwata A."/>
            <person name="Tuteja R."/>
            <person name="Penmetsa R.V."/>
            <person name="Wu W."/>
            <person name="Upadhyaya H.D."/>
            <person name="Yang S.P."/>
            <person name="Shah T."/>
            <person name="Saxena K.B."/>
            <person name="Michael T."/>
            <person name="McCombie W.R."/>
            <person name="Yang B."/>
            <person name="Zhang G."/>
            <person name="Yang H."/>
            <person name="Wang J."/>
            <person name="Spillane C."/>
            <person name="Cook D.R."/>
            <person name="May G.D."/>
            <person name="Xu X."/>
            <person name="Jackson S.A."/>
        </authorList>
    </citation>
    <scope>NUCLEOTIDE SEQUENCE [LARGE SCALE GENOMIC DNA]</scope>
    <source>
        <strain evidence="2">cv. Asha</strain>
    </source>
</reference>
<dbReference type="Pfam" id="PF14223">
    <property type="entry name" value="Retrotran_gag_2"/>
    <property type="match status" value="1"/>
</dbReference>
<dbReference type="CDD" id="cd09272">
    <property type="entry name" value="RNase_HI_RT_Ty1"/>
    <property type="match status" value="1"/>
</dbReference>
<dbReference type="STRING" id="3821.A0A151THL2"/>
<dbReference type="PANTHER" id="PTHR11439:SF442">
    <property type="entry name" value="CYSTEINE-RICH RLK (RECEPTOR-LIKE PROTEIN KINASE) 8"/>
    <property type="match status" value="1"/>
</dbReference>
<sequence length="344" mass="40263">MWDTLVITYEGSLEVKRNKLSFLVRKYELFEMEENESIQTIFGRFQTIINELSFLGRTYDKFDHIEKLLRSLPRKWRPQVTALRASKNLEKLLLEELIGLLKVHEMELQQDEKGRKQKSNPLRYVDSESENKLSTTACPTYRKHGHFTSKCNHMHKKRYSKTSHANIYGPKSIWGPKTKIIAKFDSKIDDEKSSSSRVDKWDRKSTSGGCHFLERCLVSWTSKRQSTIALSTCEAEYVAAGQCLTQLLWIKHHLEDYNIYESSIPVLCDNTVAISISKNLVLHSRTKHIEIKHHFIRDHVQKGTFDLLYVKTEEQLVDIFTKPLQEDRYIWLRDRLGMELIGGP</sequence>
<dbReference type="OMA" id="HANIYGP"/>
<name>A0A151THL2_CAJCA</name>
<evidence type="ECO:0000313" key="1">
    <source>
        <dbReference type="EMBL" id="KYP66518.1"/>
    </source>
</evidence>
<dbReference type="Gramene" id="C.cajan_12435.t">
    <property type="protein sequence ID" value="C.cajan_12435.t"/>
    <property type="gene ID" value="C.cajan_12435"/>
</dbReference>
<dbReference type="EMBL" id="CM003608">
    <property type="protein sequence ID" value="KYP66518.1"/>
    <property type="molecule type" value="Genomic_DNA"/>
</dbReference>
<organism evidence="1 2">
    <name type="scientific">Cajanus cajan</name>
    <name type="common">Pigeon pea</name>
    <name type="synonym">Cajanus indicus</name>
    <dbReference type="NCBI Taxonomy" id="3821"/>
    <lineage>
        <taxon>Eukaryota</taxon>
        <taxon>Viridiplantae</taxon>
        <taxon>Streptophyta</taxon>
        <taxon>Embryophyta</taxon>
        <taxon>Tracheophyta</taxon>
        <taxon>Spermatophyta</taxon>
        <taxon>Magnoliopsida</taxon>
        <taxon>eudicotyledons</taxon>
        <taxon>Gunneridae</taxon>
        <taxon>Pentapetalae</taxon>
        <taxon>rosids</taxon>
        <taxon>fabids</taxon>
        <taxon>Fabales</taxon>
        <taxon>Fabaceae</taxon>
        <taxon>Papilionoideae</taxon>
        <taxon>50 kb inversion clade</taxon>
        <taxon>NPAAA clade</taxon>
        <taxon>indigoferoid/millettioid clade</taxon>
        <taxon>Phaseoleae</taxon>
        <taxon>Cajanus</taxon>
    </lineage>
</organism>
<dbReference type="PANTHER" id="PTHR11439">
    <property type="entry name" value="GAG-POL-RELATED RETROTRANSPOSON"/>
    <property type="match status" value="1"/>
</dbReference>
<gene>
    <name evidence="1" type="ORF">KK1_012814</name>
</gene>
<proteinExistence type="predicted"/>
<protein>
    <submittedName>
        <fullName evidence="1">Copia protein</fullName>
    </submittedName>
</protein>
<dbReference type="AlphaFoldDB" id="A0A151THL2"/>
<dbReference type="Proteomes" id="UP000075243">
    <property type="component" value="Chromosome 6"/>
</dbReference>
<keyword evidence="2" id="KW-1185">Reference proteome</keyword>